<proteinExistence type="inferred from homology"/>
<dbReference type="EMBL" id="DWXE01000043">
    <property type="protein sequence ID" value="HJB92063.1"/>
    <property type="molecule type" value="Genomic_DNA"/>
</dbReference>
<feature type="domain" description="ABC transmembrane type-1" evidence="8">
    <location>
        <begin position="83"/>
        <end position="283"/>
    </location>
</feature>
<comment type="similarity">
    <text evidence="7">Belongs to the binding-protein-dependent transport system permease family.</text>
</comment>
<evidence type="ECO:0000256" key="2">
    <source>
        <dbReference type="ARBA" id="ARBA00022448"/>
    </source>
</evidence>
<feature type="transmembrane region" description="Helical" evidence="7">
    <location>
        <begin position="82"/>
        <end position="106"/>
    </location>
</feature>
<evidence type="ECO:0000256" key="3">
    <source>
        <dbReference type="ARBA" id="ARBA00022475"/>
    </source>
</evidence>
<evidence type="ECO:0000256" key="1">
    <source>
        <dbReference type="ARBA" id="ARBA00004651"/>
    </source>
</evidence>
<dbReference type="Gene3D" id="1.10.3720.10">
    <property type="entry name" value="MetI-like"/>
    <property type="match status" value="1"/>
</dbReference>
<dbReference type="PANTHER" id="PTHR43744">
    <property type="entry name" value="ABC TRANSPORTER PERMEASE PROTEIN MG189-RELATED-RELATED"/>
    <property type="match status" value="1"/>
</dbReference>
<dbReference type="Proteomes" id="UP000886883">
    <property type="component" value="Unassembled WGS sequence"/>
</dbReference>
<gene>
    <name evidence="9" type="ORF">H9763_11450</name>
</gene>
<dbReference type="GO" id="GO:0005886">
    <property type="term" value="C:plasma membrane"/>
    <property type="evidence" value="ECO:0007669"/>
    <property type="project" value="UniProtKB-SubCell"/>
</dbReference>
<reference evidence="9" key="1">
    <citation type="journal article" date="2021" name="PeerJ">
        <title>Extensive microbial diversity within the chicken gut microbiome revealed by metagenomics and culture.</title>
        <authorList>
            <person name="Gilroy R."/>
            <person name="Ravi A."/>
            <person name="Getino M."/>
            <person name="Pursley I."/>
            <person name="Horton D.L."/>
            <person name="Alikhan N.F."/>
            <person name="Baker D."/>
            <person name="Gharbi K."/>
            <person name="Hall N."/>
            <person name="Watson M."/>
            <person name="Adriaenssens E.M."/>
            <person name="Foster-Nyarko E."/>
            <person name="Jarju S."/>
            <person name="Secka A."/>
            <person name="Antonio M."/>
            <person name="Oren A."/>
            <person name="Chaudhuri R.R."/>
            <person name="La Ragione R."/>
            <person name="Hildebrand F."/>
            <person name="Pallen M.J."/>
        </authorList>
    </citation>
    <scope>NUCLEOTIDE SEQUENCE</scope>
    <source>
        <strain evidence="9">USAMLcec3-2134</strain>
    </source>
</reference>
<accession>A0A9D2SEK2</accession>
<comment type="caution">
    <text evidence="9">The sequence shown here is derived from an EMBL/GenBank/DDBJ whole genome shotgun (WGS) entry which is preliminary data.</text>
</comment>
<sequence length="304" mass="34012">MKKEKNGKSPSKRRSPSGILADFAICAICFVFMAMCIYPFYYVIIYSVSDPNQAAAGLLFTPKGFSLETFKSLFRLNDIPGAFLISVARSLIGTVLTLIGSSFFAYLVTNRKMIGRTAVYRIVIMTMYINAGLIPWYMTMKAYGLQNSFLLYVLPGFVTAYYVILIKTYMEQLPKELEESARMDGAGIFTVFSRIIMPLSKPIIATIAVYAVVGHWNSWTDNYFLVSDSKLQTLQMVLYNYLNQANRFQTMSSSSMDAAAAASMITPTSIKMCITVVVVVPIMCVYPFLQRYFVKGIMMGAVKG</sequence>
<protein>
    <submittedName>
        <fullName evidence="9">Carbohydrate ABC transporter permease</fullName>
    </submittedName>
</protein>
<keyword evidence="4 7" id="KW-0812">Transmembrane</keyword>
<dbReference type="GO" id="GO:0055085">
    <property type="term" value="P:transmembrane transport"/>
    <property type="evidence" value="ECO:0007669"/>
    <property type="project" value="InterPro"/>
</dbReference>
<dbReference type="InterPro" id="IPR000515">
    <property type="entry name" value="MetI-like"/>
</dbReference>
<dbReference type="PROSITE" id="PS50928">
    <property type="entry name" value="ABC_TM1"/>
    <property type="match status" value="1"/>
</dbReference>
<keyword evidence="5 7" id="KW-1133">Transmembrane helix</keyword>
<evidence type="ECO:0000256" key="4">
    <source>
        <dbReference type="ARBA" id="ARBA00022692"/>
    </source>
</evidence>
<feature type="transmembrane region" description="Helical" evidence="7">
    <location>
        <begin position="118"/>
        <end position="137"/>
    </location>
</feature>
<evidence type="ECO:0000256" key="6">
    <source>
        <dbReference type="ARBA" id="ARBA00023136"/>
    </source>
</evidence>
<dbReference type="AlphaFoldDB" id="A0A9D2SEK2"/>
<keyword evidence="6 7" id="KW-0472">Membrane</keyword>
<keyword evidence="3" id="KW-1003">Cell membrane</keyword>
<reference evidence="9" key="2">
    <citation type="submission" date="2021-04" db="EMBL/GenBank/DDBJ databases">
        <authorList>
            <person name="Gilroy R."/>
        </authorList>
    </citation>
    <scope>NUCLEOTIDE SEQUENCE</scope>
    <source>
        <strain evidence="9">USAMLcec3-2134</strain>
    </source>
</reference>
<comment type="subcellular location">
    <subcellularLocation>
        <location evidence="1 7">Cell membrane</location>
        <topology evidence="1 7">Multi-pass membrane protein</topology>
    </subcellularLocation>
</comment>
<feature type="transmembrane region" description="Helical" evidence="7">
    <location>
        <begin position="149"/>
        <end position="170"/>
    </location>
</feature>
<evidence type="ECO:0000313" key="9">
    <source>
        <dbReference type="EMBL" id="HJB92063.1"/>
    </source>
</evidence>
<dbReference type="CDD" id="cd06261">
    <property type="entry name" value="TM_PBP2"/>
    <property type="match status" value="1"/>
</dbReference>
<dbReference type="SUPFAM" id="SSF161098">
    <property type="entry name" value="MetI-like"/>
    <property type="match status" value="1"/>
</dbReference>
<evidence type="ECO:0000259" key="8">
    <source>
        <dbReference type="PROSITE" id="PS50928"/>
    </source>
</evidence>
<organism evidence="9 10">
    <name type="scientific">Candidatus Eisenbergiella merdigallinarum</name>
    <dbReference type="NCBI Taxonomy" id="2838552"/>
    <lineage>
        <taxon>Bacteria</taxon>
        <taxon>Bacillati</taxon>
        <taxon>Bacillota</taxon>
        <taxon>Clostridia</taxon>
        <taxon>Lachnospirales</taxon>
        <taxon>Lachnospiraceae</taxon>
        <taxon>Eisenbergiella</taxon>
    </lineage>
</organism>
<feature type="transmembrane region" description="Helical" evidence="7">
    <location>
        <begin position="191"/>
        <end position="213"/>
    </location>
</feature>
<feature type="transmembrane region" description="Helical" evidence="7">
    <location>
        <begin position="20"/>
        <end position="41"/>
    </location>
</feature>
<evidence type="ECO:0000256" key="5">
    <source>
        <dbReference type="ARBA" id="ARBA00022989"/>
    </source>
</evidence>
<feature type="transmembrane region" description="Helical" evidence="7">
    <location>
        <begin position="269"/>
        <end position="289"/>
    </location>
</feature>
<dbReference type="InterPro" id="IPR035906">
    <property type="entry name" value="MetI-like_sf"/>
</dbReference>
<evidence type="ECO:0000313" key="10">
    <source>
        <dbReference type="Proteomes" id="UP000886883"/>
    </source>
</evidence>
<name>A0A9D2SEK2_9FIRM</name>
<dbReference type="PANTHER" id="PTHR43744:SF9">
    <property type="entry name" value="POLYGALACTURONAN_RHAMNOGALACTURONAN TRANSPORT SYSTEM PERMEASE PROTEIN YTCP"/>
    <property type="match status" value="1"/>
</dbReference>
<evidence type="ECO:0000256" key="7">
    <source>
        <dbReference type="RuleBase" id="RU363032"/>
    </source>
</evidence>
<dbReference type="Pfam" id="PF00528">
    <property type="entry name" value="BPD_transp_1"/>
    <property type="match status" value="1"/>
</dbReference>
<keyword evidence="2 7" id="KW-0813">Transport</keyword>